<evidence type="ECO:0000256" key="3">
    <source>
        <dbReference type="ARBA" id="ARBA00024042"/>
    </source>
</evidence>
<dbReference type="Proteomes" id="UP000215127">
    <property type="component" value="Chromosome 9"/>
</dbReference>
<dbReference type="PANTHER" id="PTHR10578:SF86">
    <property type="entry name" value="DEPENDENT DEHYDROGENASE, PUTATIVE (AFU_ORTHOLOGUE AFUA_6G02720)-RELATED"/>
    <property type="match status" value="1"/>
</dbReference>
<name>A0A1X7S4F8_ZYMT9</name>
<feature type="domain" description="FMN hydroxy acid dehydrogenase" evidence="6">
    <location>
        <begin position="39"/>
        <end position="448"/>
    </location>
</feature>
<gene>
    <name evidence="7" type="ORF">ZT3D7_G9241</name>
</gene>
<dbReference type="InterPro" id="IPR037396">
    <property type="entry name" value="FMN_HAD"/>
</dbReference>
<evidence type="ECO:0000256" key="2">
    <source>
        <dbReference type="ARBA" id="ARBA00023002"/>
    </source>
</evidence>
<dbReference type="STRING" id="1276538.A0A1X7S4F8"/>
<dbReference type="AlphaFoldDB" id="A0A1X7S4F8"/>
<feature type="binding site" evidence="5">
    <location>
        <position position="316"/>
    </location>
    <ligand>
        <name>FMN</name>
        <dbReference type="ChEBI" id="CHEBI:58210"/>
    </ligand>
</feature>
<dbReference type="Pfam" id="PF01070">
    <property type="entry name" value="FMN_dh"/>
    <property type="match status" value="1"/>
</dbReference>
<feature type="active site" description="Proton acceptor" evidence="4">
    <location>
        <position position="340"/>
    </location>
</feature>
<evidence type="ECO:0000256" key="4">
    <source>
        <dbReference type="PIRSR" id="PIRSR000138-1"/>
    </source>
</evidence>
<evidence type="ECO:0000313" key="8">
    <source>
        <dbReference type="Proteomes" id="UP000215127"/>
    </source>
</evidence>
<comment type="cofactor">
    <cofactor evidence="1">
        <name>FMN</name>
        <dbReference type="ChEBI" id="CHEBI:58210"/>
    </cofactor>
</comment>
<feature type="binding site" evidence="5">
    <location>
        <position position="171"/>
    </location>
    <ligand>
        <name>FMN</name>
        <dbReference type="ChEBI" id="CHEBI:58210"/>
    </ligand>
</feature>
<feature type="binding site" evidence="5">
    <location>
        <position position="149"/>
    </location>
    <ligand>
        <name>FMN</name>
        <dbReference type="ChEBI" id="CHEBI:58210"/>
    </ligand>
</feature>
<feature type="binding site" evidence="5">
    <location>
        <begin position="120"/>
        <end position="122"/>
    </location>
    <ligand>
        <name>FMN</name>
        <dbReference type="ChEBI" id="CHEBI:58210"/>
    </ligand>
</feature>
<feature type="binding site" evidence="5">
    <location>
        <position position="65"/>
    </location>
    <ligand>
        <name>glyoxylate</name>
        <dbReference type="ChEBI" id="CHEBI:36655"/>
    </ligand>
</feature>
<protein>
    <recommendedName>
        <fullName evidence="6">FMN hydroxy acid dehydrogenase domain-containing protein</fullName>
    </recommendedName>
</protein>
<accession>A0A1X7S4F8</accession>
<feature type="binding site" evidence="5">
    <location>
        <position position="201"/>
    </location>
    <ligand>
        <name>FMN</name>
        <dbReference type="ChEBI" id="CHEBI:58210"/>
    </ligand>
</feature>
<evidence type="ECO:0000256" key="5">
    <source>
        <dbReference type="PIRSR" id="PIRSR000138-2"/>
    </source>
</evidence>
<dbReference type="InterPro" id="IPR008259">
    <property type="entry name" value="FMN_hydac_DH_AS"/>
</dbReference>
<feature type="binding site" evidence="5">
    <location>
        <position position="340"/>
    </location>
    <ligand>
        <name>glyoxylate</name>
        <dbReference type="ChEBI" id="CHEBI:36655"/>
    </ligand>
</feature>
<dbReference type="InterPro" id="IPR012133">
    <property type="entry name" value="Alpha-hydoxy_acid_DH_FMN"/>
</dbReference>
<evidence type="ECO:0000256" key="1">
    <source>
        <dbReference type="ARBA" id="ARBA00001917"/>
    </source>
</evidence>
<feature type="binding site" evidence="5">
    <location>
        <position position="173"/>
    </location>
    <ligand>
        <name>glyoxylate</name>
        <dbReference type="ChEBI" id="CHEBI:36655"/>
    </ligand>
</feature>
<dbReference type="PROSITE" id="PS00557">
    <property type="entry name" value="FMN_HYDROXY_ACID_DH_1"/>
    <property type="match status" value="1"/>
</dbReference>
<evidence type="ECO:0000313" key="7">
    <source>
        <dbReference type="EMBL" id="SMQ54087.1"/>
    </source>
</evidence>
<comment type="similarity">
    <text evidence="3">Belongs to the FMN-dependent alpha-hydroxy acid dehydrogenase family.</text>
</comment>
<dbReference type="InterPro" id="IPR000262">
    <property type="entry name" value="FMN-dep_DH"/>
</dbReference>
<dbReference type="SUPFAM" id="SSF51395">
    <property type="entry name" value="FMN-linked oxidoreductases"/>
    <property type="match status" value="1"/>
</dbReference>
<sequence>MASSKAPTLAEAQKLNQEYELPNPEAYSSYQLGIYSAFRSPPFSTKPSEWERLAREKVPAANFGYVFGSASSHRTYASNIAAFDRYRLKPSMLVNATRRDLRVELFGGREVLRNPILVAPVGVQKIMHADAEEATARACKEVGVPMILSTAATRTIEEVATANGDGQRWYQLYWPRPQHEAITASLLHRAKSNGYTTLVVTLDTFTLAWRPTDLDSAYLPFLFGDGCQIGHSDPIFNAQYEAQLAADPRTAKEKLAEAWGIIKRNGTVFGAAKILGNAKLIAKSRAWLDVMNSGTYREWSHLEVLKQLWDGPIVLKGIQTVGDARRAAEYGMSGIIVSNHGGRQLDGAIASLDALAEIAADEMVKASNMDILFDSGIRTGSDVLKALALGAKAVLVARPYMYGLAIGGQQGVEHVLRCLLADTDNSLANLGKRSIKDVGRGDLQIRGEAKL</sequence>
<feature type="binding site" evidence="5">
    <location>
        <begin position="374"/>
        <end position="378"/>
    </location>
    <ligand>
        <name>FMN</name>
        <dbReference type="ChEBI" id="CHEBI:58210"/>
    </ligand>
</feature>
<keyword evidence="5" id="KW-0288">FMN</keyword>
<dbReference type="PROSITE" id="PS51349">
    <property type="entry name" value="FMN_HYDROXY_ACID_DH_2"/>
    <property type="match status" value="1"/>
</dbReference>
<feature type="binding site" evidence="5">
    <location>
        <position position="210"/>
    </location>
    <ligand>
        <name>glyoxylate</name>
        <dbReference type="ChEBI" id="CHEBI:36655"/>
    </ligand>
</feature>
<organism evidence="7 8">
    <name type="scientific">Zymoseptoria tritici (strain ST99CH_3D7)</name>
    <dbReference type="NCBI Taxonomy" id="1276538"/>
    <lineage>
        <taxon>Eukaryota</taxon>
        <taxon>Fungi</taxon>
        <taxon>Dikarya</taxon>
        <taxon>Ascomycota</taxon>
        <taxon>Pezizomycotina</taxon>
        <taxon>Dothideomycetes</taxon>
        <taxon>Dothideomycetidae</taxon>
        <taxon>Mycosphaerellales</taxon>
        <taxon>Mycosphaerellaceae</taxon>
        <taxon>Zymoseptoria</taxon>
    </lineage>
</organism>
<evidence type="ECO:0000259" key="6">
    <source>
        <dbReference type="PROSITE" id="PS51349"/>
    </source>
</evidence>
<dbReference type="Gene3D" id="3.20.20.70">
    <property type="entry name" value="Aldolase class I"/>
    <property type="match status" value="1"/>
</dbReference>
<dbReference type="PANTHER" id="PTHR10578">
    <property type="entry name" value="S -2-HYDROXY-ACID OXIDASE-RELATED"/>
    <property type="match status" value="1"/>
</dbReference>
<dbReference type="GO" id="GO:0016491">
    <property type="term" value="F:oxidoreductase activity"/>
    <property type="evidence" value="ECO:0007669"/>
    <property type="project" value="UniProtKB-KW"/>
</dbReference>
<dbReference type="GO" id="GO:0010181">
    <property type="term" value="F:FMN binding"/>
    <property type="evidence" value="ECO:0007669"/>
    <property type="project" value="InterPro"/>
</dbReference>
<proteinExistence type="inferred from homology"/>
<feature type="binding site" evidence="5">
    <location>
        <position position="343"/>
    </location>
    <ligand>
        <name>glyoxylate</name>
        <dbReference type="ChEBI" id="CHEBI:36655"/>
    </ligand>
</feature>
<reference evidence="7 8" key="1">
    <citation type="submission" date="2016-06" db="EMBL/GenBank/DDBJ databases">
        <authorList>
            <person name="Kjaerup R.B."/>
            <person name="Dalgaard T.S."/>
            <person name="Juul-Madsen H.R."/>
        </authorList>
    </citation>
    <scope>NUCLEOTIDE SEQUENCE [LARGE SCALE GENOMIC DNA]</scope>
</reference>
<keyword evidence="8" id="KW-1185">Reference proteome</keyword>
<feature type="binding site" evidence="5">
    <location>
        <position position="338"/>
    </location>
    <ligand>
        <name>FMN</name>
        <dbReference type="ChEBI" id="CHEBI:58210"/>
    </ligand>
</feature>
<keyword evidence="2" id="KW-0560">Oxidoreductase</keyword>
<dbReference type="EMBL" id="LT853700">
    <property type="protein sequence ID" value="SMQ54087.1"/>
    <property type="molecule type" value="Genomic_DNA"/>
</dbReference>
<dbReference type="InterPro" id="IPR013785">
    <property type="entry name" value="Aldolase_TIM"/>
</dbReference>
<keyword evidence="5" id="KW-0285">Flavoprotein</keyword>
<dbReference type="PIRSF" id="PIRSF000138">
    <property type="entry name" value="Al-hdrx_acd_dh"/>
    <property type="match status" value="1"/>
</dbReference>